<evidence type="ECO:0000313" key="1">
    <source>
        <dbReference type="EMBL" id="OAD71082.1"/>
    </source>
</evidence>
<gene>
    <name evidence="1" type="ORF">PHYBLDRAFT_148299</name>
</gene>
<proteinExistence type="predicted"/>
<sequence length="276" mass="31572">MIFAATTMDIVDDYEERTTDTMANAVLHEWEVTYPNSDNGIQTLVTKMDFEQTTTNEKTCIQGSDADTLEEENEKTKKKPYKPRGTYCKYMPEQMQGRFELVIENGWTAKMATKKWALMFVLTKTILPSIEKIKNNVFLENNVAETIQKARTALLEKFKDLMITLSGLQKHLVIQLRKDKVTEWLFNLDFDYVRDCVFIDETGFNMHIKCNFRRSTHGKPAKTTVSMQQGVNITILEAISQIGVISVTLCKPQAVVSSKKLKLDKKVEKINGHVGI</sequence>
<reference evidence="2" key="1">
    <citation type="submission" date="2015-06" db="EMBL/GenBank/DDBJ databases">
        <title>Expansion of signal transduction pathways in fungi by whole-genome duplication.</title>
        <authorList>
            <consortium name="DOE Joint Genome Institute"/>
            <person name="Corrochano L.M."/>
            <person name="Kuo A."/>
            <person name="Marcet-Houben M."/>
            <person name="Polaino S."/>
            <person name="Salamov A."/>
            <person name="Villalobos J.M."/>
            <person name="Alvarez M.I."/>
            <person name="Avalos J."/>
            <person name="Benito E.P."/>
            <person name="Benoit I."/>
            <person name="Burger G."/>
            <person name="Camino L.P."/>
            <person name="Canovas D."/>
            <person name="Cerda-Olmedo E."/>
            <person name="Cheng J.-F."/>
            <person name="Dominguez A."/>
            <person name="Elias M."/>
            <person name="Eslava A.P."/>
            <person name="Glaser F."/>
            <person name="Grimwood J."/>
            <person name="Gutierrez G."/>
            <person name="Heitman J."/>
            <person name="Henrissat B."/>
            <person name="Iturriaga E.A."/>
            <person name="Lang B.F."/>
            <person name="Lavin J.L."/>
            <person name="Lee S."/>
            <person name="Li W."/>
            <person name="Lindquist E."/>
            <person name="Lopez-Garcia S."/>
            <person name="Luque E.M."/>
            <person name="Marcos A.T."/>
            <person name="Martin J."/>
            <person name="McCluskey K."/>
            <person name="Medina H.R."/>
            <person name="Miralles-Duran A."/>
            <person name="Miyazaki A."/>
            <person name="Munoz-Torres E."/>
            <person name="Oguiza J.A."/>
            <person name="Ohm R."/>
            <person name="Olmedo M."/>
            <person name="Orejas M."/>
            <person name="Ortiz-Castellanos L."/>
            <person name="Pisabarro A.G."/>
            <person name="Rodriguez-Romero J."/>
            <person name="Ruiz-Herrera J."/>
            <person name="Ruiz-Vazquez R."/>
            <person name="Sanz C."/>
            <person name="Schackwitz W."/>
            <person name="Schmutz J."/>
            <person name="Shahriari M."/>
            <person name="Shelest E."/>
            <person name="Silva-Franco F."/>
            <person name="Soanes D."/>
            <person name="Syed K."/>
            <person name="Tagua V.G."/>
            <person name="Talbot N.J."/>
            <person name="Thon M."/>
            <person name="De vries R.P."/>
            <person name="Wiebenga A."/>
            <person name="Yadav J.S."/>
            <person name="Braun E.L."/>
            <person name="Baker S."/>
            <person name="Garre V."/>
            <person name="Horwitz B."/>
            <person name="Torres-Martinez S."/>
            <person name="Idnurm A."/>
            <person name="Herrera-Estrella A."/>
            <person name="Gabaldon T."/>
            <person name="Grigoriev I.V."/>
        </authorList>
    </citation>
    <scope>NUCLEOTIDE SEQUENCE [LARGE SCALE GENOMIC DNA]</scope>
    <source>
        <strain evidence="2">NRRL 1555(-)</strain>
    </source>
</reference>
<dbReference type="GeneID" id="28992973"/>
<keyword evidence="2" id="KW-1185">Reference proteome</keyword>
<dbReference type="Proteomes" id="UP000077315">
    <property type="component" value="Unassembled WGS sequence"/>
</dbReference>
<dbReference type="STRING" id="763407.A0A162TUE8"/>
<dbReference type="EMBL" id="KV440987">
    <property type="protein sequence ID" value="OAD71082.1"/>
    <property type="molecule type" value="Genomic_DNA"/>
</dbReference>
<name>A0A162TUE8_PHYB8</name>
<organism evidence="1 2">
    <name type="scientific">Phycomyces blakesleeanus (strain ATCC 8743b / DSM 1359 / FGSC 10004 / NBRC 33097 / NRRL 1555)</name>
    <dbReference type="NCBI Taxonomy" id="763407"/>
    <lineage>
        <taxon>Eukaryota</taxon>
        <taxon>Fungi</taxon>
        <taxon>Fungi incertae sedis</taxon>
        <taxon>Mucoromycota</taxon>
        <taxon>Mucoromycotina</taxon>
        <taxon>Mucoromycetes</taxon>
        <taxon>Mucorales</taxon>
        <taxon>Phycomycetaceae</taxon>
        <taxon>Phycomyces</taxon>
    </lineage>
</organism>
<dbReference type="RefSeq" id="XP_018289122.1">
    <property type="nucleotide sequence ID" value="XM_018432067.1"/>
</dbReference>
<dbReference type="InParanoid" id="A0A162TUE8"/>
<dbReference type="AlphaFoldDB" id="A0A162TUE8"/>
<evidence type="ECO:0000313" key="2">
    <source>
        <dbReference type="Proteomes" id="UP000077315"/>
    </source>
</evidence>
<protein>
    <submittedName>
        <fullName evidence="1">Uncharacterized protein</fullName>
    </submittedName>
</protein>
<dbReference type="VEuPathDB" id="FungiDB:PHYBLDRAFT_148299"/>
<accession>A0A162TUE8</accession>